<name>A0A345ULP0_9BACT</name>
<dbReference type="RefSeq" id="WP_114984588.1">
    <property type="nucleotide sequence ID" value="NZ_CP027806.1"/>
</dbReference>
<proteinExistence type="predicted"/>
<dbReference type="InterPro" id="IPR035472">
    <property type="entry name" value="RpiR-like_SIS"/>
</dbReference>
<evidence type="ECO:0000256" key="1">
    <source>
        <dbReference type="ARBA" id="ARBA00023015"/>
    </source>
</evidence>
<dbReference type="PROSITE" id="PS51464">
    <property type="entry name" value="SIS"/>
    <property type="match status" value="1"/>
</dbReference>
<evidence type="ECO:0000256" key="2">
    <source>
        <dbReference type="ARBA" id="ARBA00023125"/>
    </source>
</evidence>
<gene>
    <name evidence="6" type="ORF">CYPRO_2144</name>
</gene>
<keyword evidence="3" id="KW-0804">Transcription</keyword>
<dbReference type="InterPro" id="IPR047640">
    <property type="entry name" value="RpiR-like"/>
</dbReference>
<evidence type="ECO:0000259" key="4">
    <source>
        <dbReference type="PROSITE" id="PS51071"/>
    </source>
</evidence>
<evidence type="ECO:0000256" key="3">
    <source>
        <dbReference type="ARBA" id="ARBA00023163"/>
    </source>
</evidence>
<dbReference type="CDD" id="cd05013">
    <property type="entry name" value="SIS_RpiR"/>
    <property type="match status" value="1"/>
</dbReference>
<dbReference type="Pfam" id="PF01418">
    <property type="entry name" value="HTH_6"/>
    <property type="match status" value="1"/>
</dbReference>
<dbReference type="OrthoDB" id="9800595at2"/>
<dbReference type="PROSITE" id="PS51071">
    <property type="entry name" value="HTH_RPIR"/>
    <property type="match status" value="1"/>
</dbReference>
<dbReference type="EMBL" id="CP027806">
    <property type="protein sequence ID" value="AXJ01392.1"/>
    <property type="molecule type" value="Genomic_DNA"/>
</dbReference>
<keyword evidence="2" id="KW-0238">DNA-binding</keyword>
<keyword evidence="1" id="KW-0805">Transcription regulation</keyword>
<evidence type="ECO:0000313" key="7">
    <source>
        <dbReference type="Proteomes" id="UP000254808"/>
    </source>
</evidence>
<organism evidence="6 7">
    <name type="scientific">Cyclonatronum proteinivorum</name>
    <dbReference type="NCBI Taxonomy" id="1457365"/>
    <lineage>
        <taxon>Bacteria</taxon>
        <taxon>Pseudomonadati</taxon>
        <taxon>Balneolota</taxon>
        <taxon>Balneolia</taxon>
        <taxon>Balneolales</taxon>
        <taxon>Cyclonatronaceae</taxon>
        <taxon>Cyclonatronum</taxon>
    </lineage>
</organism>
<dbReference type="Pfam" id="PF01380">
    <property type="entry name" value="SIS"/>
    <property type="match status" value="1"/>
</dbReference>
<sequence length="287" mass="31525">MNTVKEYTAEAFVRMIASEYEQLPKNQRAVADYVVKNLNEAAFLSVVEIGERSGVSKATVVRFAQRLGFDGFMLFRNALQASVQKRYSETDRFKLIRHAAGKSVFQVAQQDVSNINKTIENLDLEAFNKVADLIAGCRSVSSYGLGVSALVAQLAAYSLCQVAIRAQSVVSGHLSFEEQLLFLGDEDVLLCFSFPPYSARTIEIAAMANQKGVKVVGITDLPTAPVAEYSDHVLAVESENLLFTNSIAALSVVVNALVTEIAVRNEDKALNYIEEVSQLMKQNGHFR</sequence>
<dbReference type="GO" id="GO:1901135">
    <property type="term" value="P:carbohydrate derivative metabolic process"/>
    <property type="evidence" value="ECO:0007669"/>
    <property type="project" value="InterPro"/>
</dbReference>
<dbReference type="GO" id="GO:0003700">
    <property type="term" value="F:DNA-binding transcription factor activity"/>
    <property type="evidence" value="ECO:0007669"/>
    <property type="project" value="InterPro"/>
</dbReference>
<dbReference type="InterPro" id="IPR046348">
    <property type="entry name" value="SIS_dom_sf"/>
</dbReference>
<evidence type="ECO:0000259" key="5">
    <source>
        <dbReference type="PROSITE" id="PS51464"/>
    </source>
</evidence>
<feature type="domain" description="HTH rpiR-type" evidence="4">
    <location>
        <begin position="10"/>
        <end position="86"/>
    </location>
</feature>
<dbReference type="SUPFAM" id="SSF46689">
    <property type="entry name" value="Homeodomain-like"/>
    <property type="match status" value="1"/>
</dbReference>
<dbReference type="Gene3D" id="1.10.10.10">
    <property type="entry name" value="Winged helix-like DNA-binding domain superfamily/Winged helix DNA-binding domain"/>
    <property type="match status" value="1"/>
</dbReference>
<reference evidence="6 7" key="1">
    <citation type="submission" date="2018-03" db="EMBL/GenBank/DDBJ databases">
        <title>Phenotypic and genomic properties of Cyclonatronum proteinivorum gen. nov., sp. nov., a haloalkaliphilic bacteroidete from soda lakes possessing Na+-translocating rhodopsin.</title>
        <authorList>
            <person name="Toshchakov S.V."/>
            <person name="Korzhenkov A."/>
            <person name="Samarov N.I."/>
            <person name="Kublanov I.V."/>
            <person name="Muntyan M.S."/>
            <person name="Sorokin D.Y."/>
        </authorList>
    </citation>
    <scope>NUCLEOTIDE SEQUENCE [LARGE SCALE GENOMIC DNA]</scope>
    <source>
        <strain evidence="6 7">Omega</strain>
    </source>
</reference>
<dbReference type="AlphaFoldDB" id="A0A345ULP0"/>
<dbReference type="InterPro" id="IPR001347">
    <property type="entry name" value="SIS_dom"/>
</dbReference>
<dbReference type="InterPro" id="IPR009057">
    <property type="entry name" value="Homeodomain-like_sf"/>
</dbReference>
<dbReference type="KEGG" id="cprv:CYPRO_2144"/>
<dbReference type="Proteomes" id="UP000254808">
    <property type="component" value="Chromosome"/>
</dbReference>
<dbReference type="Gene3D" id="3.40.50.10490">
    <property type="entry name" value="Glucose-6-phosphate isomerase like protein, domain 1"/>
    <property type="match status" value="1"/>
</dbReference>
<dbReference type="GO" id="GO:0003677">
    <property type="term" value="F:DNA binding"/>
    <property type="evidence" value="ECO:0007669"/>
    <property type="project" value="UniProtKB-KW"/>
</dbReference>
<evidence type="ECO:0000313" key="6">
    <source>
        <dbReference type="EMBL" id="AXJ01392.1"/>
    </source>
</evidence>
<keyword evidence="7" id="KW-1185">Reference proteome</keyword>
<dbReference type="SUPFAM" id="SSF53697">
    <property type="entry name" value="SIS domain"/>
    <property type="match status" value="1"/>
</dbReference>
<feature type="domain" description="SIS" evidence="5">
    <location>
        <begin position="130"/>
        <end position="267"/>
    </location>
</feature>
<protein>
    <submittedName>
        <fullName evidence="6">Transcriptional regulator, RpiR family</fullName>
    </submittedName>
</protein>
<dbReference type="GO" id="GO:0097367">
    <property type="term" value="F:carbohydrate derivative binding"/>
    <property type="evidence" value="ECO:0007669"/>
    <property type="project" value="InterPro"/>
</dbReference>
<dbReference type="InterPro" id="IPR036388">
    <property type="entry name" value="WH-like_DNA-bd_sf"/>
</dbReference>
<dbReference type="PANTHER" id="PTHR30514">
    <property type="entry name" value="GLUCOKINASE"/>
    <property type="match status" value="1"/>
</dbReference>
<dbReference type="InterPro" id="IPR000281">
    <property type="entry name" value="HTH_RpiR"/>
</dbReference>
<accession>A0A345ULP0</accession>